<sequence>MSESVASILGLVASNPAIAHAISFSSLSLFIDLIVYLKPILSWSQSPYKFSPPSFLPDNLQTFLASALNISLPICSELWTLLRDVLWLSLPSSKSLSGRVVESLIQFGVRHGIGVYNLYPPTRNCLRTGCKYLRRHAGDQRVLEQPITTNAVYFSREHGPVPAVSHSLRCPQCHARYYPNYWIDSAGDSRTYYEGPTPTAIHVTTHVFIDDNVTANELCHQINKDKAYW</sequence>
<proteinExistence type="predicted"/>
<evidence type="ECO:0000313" key="2">
    <source>
        <dbReference type="EMBL" id="TBU51245.1"/>
    </source>
</evidence>
<gene>
    <name evidence="2" type="ORF">BD310DRAFT_942518</name>
</gene>
<accession>A0A4Q9PB93</accession>
<dbReference type="EMBL" id="ML145355">
    <property type="protein sequence ID" value="TBU51245.1"/>
    <property type="molecule type" value="Genomic_DNA"/>
</dbReference>
<reference evidence="2 3" key="1">
    <citation type="submission" date="2019-01" db="EMBL/GenBank/DDBJ databases">
        <title>Draft genome sequences of three monokaryotic isolates of the white-rot basidiomycete fungus Dichomitus squalens.</title>
        <authorList>
            <consortium name="DOE Joint Genome Institute"/>
            <person name="Lopez S.C."/>
            <person name="Andreopoulos B."/>
            <person name="Pangilinan J."/>
            <person name="Lipzen A."/>
            <person name="Riley R."/>
            <person name="Ahrendt S."/>
            <person name="Ng V."/>
            <person name="Barry K."/>
            <person name="Daum C."/>
            <person name="Grigoriev I.V."/>
            <person name="Hilden K.S."/>
            <person name="Makela M.R."/>
            <person name="de Vries R.P."/>
        </authorList>
    </citation>
    <scope>NUCLEOTIDE SEQUENCE [LARGE SCALE GENOMIC DNA]</scope>
    <source>
        <strain evidence="2 3">CBS 464.89</strain>
    </source>
</reference>
<protein>
    <recommendedName>
        <fullName evidence="1">CxC5 like cysteine cluster associated with KDZ domain-containing protein</fullName>
    </recommendedName>
</protein>
<evidence type="ECO:0000259" key="1">
    <source>
        <dbReference type="Pfam" id="PF18718"/>
    </source>
</evidence>
<keyword evidence="3" id="KW-1185">Reference proteome</keyword>
<dbReference type="STRING" id="114155.A0A4Q9PB93"/>
<name>A0A4Q9PB93_9APHY</name>
<dbReference type="Pfam" id="PF18718">
    <property type="entry name" value="CxC5"/>
    <property type="match status" value="1"/>
</dbReference>
<organism evidence="2 3">
    <name type="scientific">Dichomitus squalens</name>
    <dbReference type="NCBI Taxonomy" id="114155"/>
    <lineage>
        <taxon>Eukaryota</taxon>
        <taxon>Fungi</taxon>
        <taxon>Dikarya</taxon>
        <taxon>Basidiomycota</taxon>
        <taxon>Agaricomycotina</taxon>
        <taxon>Agaricomycetes</taxon>
        <taxon>Polyporales</taxon>
        <taxon>Polyporaceae</taxon>
        <taxon>Dichomitus</taxon>
    </lineage>
</organism>
<feature type="domain" description="CxC5 like cysteine cluster associated with KDZ" evidence="1">
    <location>
        <begin position="114"/>
        <end position="214"/>
    </location>
</feature>
<evidence type="ECO:0000313" key="3">
    <source>
        <dbReference type="Proteomes" id="UP000292082"/>
    </source>
</evidence>
<dbReference type="InterPro" id="IPR041539">
    <property type="entry name" value="CxC5"/>
</dbReference>
<dbReference type="Proteomes" id="UP000292082">
    <property type="component" value="Unassembled WGS sequence"/>
</dbReference>
<dbReference type="AlphaFoldDB" id="A0A4Q9PB93"/>